<organism evidence="2 3">
    <name type="scientific">Crepidotus variabilis</name>
    <dbReference type="NCBI Taxonomy" id="179855"/>
    <lineage>
        <taxon>Eukaryota</taxon>
        <taxon>Fungi</taxon>
        <taxon>Dikarya</taxon>
        <taxon>Basidiomycota</taxon>
        <taxon>Agaricomycotina</taxon>
        <taxon>Agaricomycetes</taxon>
        <taxon>Agaricomycetidae</taxon>
        <taxon>Agaricales</taxon>
        <taxon>Agaricineae</taxon>
        <taxon>Crepidotaceae</taxon>
        <taxon>Crepidotus</taxon>
    </lineage>
</organism>
<evidence type="ECO:0000313" key="3">
    <source>
        <dbReference type="Proteomes" id="UP000807306"/>
    </source>
</evidence>
<reference evidence="2" key="1">
    <citation type="submission" date="2020-11" db="EMBL/GenBank/DDBJ databases">
        <authorList>
            <consortium name="DOE Joint Genome Institute"/>
            <person name="Ahrendt S."/>
            <person name="Riley R."/>
            <person name="Andreopoulos W."/>
            <person name="Labutti K."/>
            <person name="Pangilinan J."/>
            <person name="Ruiz-Duenas F.J."/>
            <person name="Barrasa J.M."/>
            <person name="Sanchez-Garcia M."/>
            <person name="Camarero S."/>
            <person name="Miyauchi S."/>
            <person name="Serrano A."/>
            <person name="Linde D."/>
            <person name="Babiker R."/>
            <person name="Drula E."/>
            <person name="Ayuso-Fernandez I."/>
            <person name="Pacheco R."/>
            <person name="Padilla G."/>
            <person name="Ferreira P."/>
            <person name="Barriuso J."/>
            <person name="Kellner H."/>
            <person name="Castanera R."/>
            <person name="Alfaro M."/>
            <person name="Ramirez L."/>
            <person name="Pisabarro A.G."/>
            <person name="Kuo A."/>
            <person name="Tritt A."/>
            <person name="Lipzen A."/>
            <person name="He G."/>
            <person name="Yan M."/>
            <person name="Ng V."/>
            <person name="Cullen D."/>
            <person name="Martin F."/>
            <person name="Rosso M.-N."/>
            <person name="Henrissat B."/>
            <person name="Hibbett D."/>
            <person name="Martinez A.T."/>
            <person name="Grigoriev I.V."/>
        </authorList>
    </citation>
    <scope>NUCLEOTIDE SEQUENCE</scope>
    <source>
        <strain evidence="2">CBS 506.95</strain>
    </source>
</reference>
<comment type="caution">
    <text evidence="2">The sequence shown here is derived from an EMBL/GenBank/DDBJ whole genome shotgun (WGS) entry which is preliminary data.</text>
</comment>
<feature type="compositionally biased region" description="Polar residues" evidence="1">
    <location>
        <begin position="23"/>
        <end position="41"/>
    </location>
</feature>
<dbReference type="AlphaFoldDB" id="A0A9P6ECZ5"/>
<proteinExistence type="predicted"/>
<keyword evidence="3" id="KW-1185">Reference proteome</keyword>
<evidence type="ECO:0000256" key="1">
    <source>
        <dbReference type="SAM" id="MobiDB-lite"/>
    </source>
</evidence>
<gene>
    <name evidence="2" type="ORF">CPB83DRAFT_895854</name>
</gene>
<feature type="compositionally biased region" description="Basic residues" evidence="1">
    <location>
        <begin position="42"/>
        <end position="51"/>
    </location>
</feature>
<protein>
    <submittedName>
        <fullName evidence="2">Uncharacterized protein</fullName>
    </submittedName>
</protein>
<accession>A0A9P6ECZ5</accession>
<dbReference type="EMBL" id="MU157867">
    <property type="protein sequence ID" value="KAF9526836.1"/>
    <property type="molecule type" value="Genomic_DNA"/>
</dbReference>
<name>A0A9P6ECZ5_9AGAR</name>
<feature type="region of interest" description="Disordered" evidence="1">
    <location>
        <begin position="23"/>
        <end position="56"/>
    </location>
</feature>
<dbReference type="OrthoDB" id="3026189at2759"/>
<sequence length="233" mass="26500">MPSPFQWRQYILKLGSSLRVTFQPSAQTSETGQTAASPSHPKSQKPLKQARRNNQSTEADIFDLPLQLTGSMGDVYWQGQMIRKAGTPWSVPLDMRVCHQVQWDLMDNNWQLELLTLDRSQSAMTSFETSNRDVTVADVFPDGQFLQCTLPWEDQGLGAWIGKNRVRQVETFGKLLSTWPGDYGRSIGQIIKNSPLTKATAEVIENLAFPSYCQTFFKYFSWAPTIPHPFLFM</sequence>
<dbReference type="Proteomes" id="UP000807306">
    <property type="component" value="Unassembled WGS sequence"/>
</dbReference>
<evidence type="ECO:0000313" key="2">
    <source>
        <dbReference type="EMBL" id="KAF9526836.1"/>
    </source>
</evidence>